<reference evidence="1" key="4">
    <citation type="submission" date="2025-09" db="UniProtKB">
        <authorList>
            <consortium name="Ensembl"/>
        </authorList>
    </citation>
    <scope>IDENTIFICATION</scope>
</reference>
<accession>H2XKJ5</accession>
<reference evidence="1" key="3">
    <citation type="submission" date="2025-08" db="UniProtKB">
        <authorList>
            <consortium name="Ensembl"/>
        </authorList>
    </citation>
    <scope>IDENTIFICATION</scope>
</reference>
<reference evidence="2" key="1">
    <citation type="journal article" date="2002" name="Science">
        <title>The draft genome of Ciona intestinalis: insights into chordate and vertebrate origins.</title>
        <authorList>
            <person name="Dehal P."/>
            <person name="Satou Y."/>
            <person name="Campbell R.K."/>
            <person name="Chapman J."/>
            <person name="Degnan B."/>
            <person name="De Tomaso A."/>
            <person name="Davidson B."/>
            <person name="Di Gregorio A."/>
            <person name="Gelpke M."/>
            <person name="Goodstein D.M."/>
            <person name="Harafuji N."/>
            <person name="Hastings K.E."/>
            <person name="Ho I."/>
            <person name="Hotta K."/>
            <person name="Huang W."/>
            <person name="Kawashima T."/>
            <person name="Lemaire P."/>
            <person name="Martinez D."/>
            <person name="Meinertzhagen I.A."/>
            <person name="Necula S."/>
            <person name="Nonaka M."/>
            <person name="Putnam N."/>
            <person name="Rash S."/>
            <person name="Saiga H."/>
            <person name="Satake M."/>
            <person name="Terry A."/>
            <person name="Yamada L."/>
            <person name="Wang H.G."/>
            <person name="Awazu S."/>
            <person name="Azumi K."/>
            <person name="Boore J."/>
            <person name="Branno M."/>
            <person name="Chin-Bow S."/>
            <person name="DeSantis R."/>
            <person name="Doyle S."/>
            <person name="Francino P."/>
            <person name="Keys D.N."/>
            <person name="Haga S."/>
            <person name="Hayashi H."/>
            <person name="Hino K."/>
            <person name="Imai K.S."/>
            <person name="Inaba K."/>
            <person name="Kano S."/>
            <person name="Kobayashi K."/>
            <person name="Kobayashi M."/>
            <person name="Lee B.I."/>
            <person name="Makabe K.W."/>
            <person name="Manohar C."/>
            <person name="Matassi G."/>
            <person name="Medina M."/>
            <person name="Mochizuki Y."/>
            <person name="Mount S."/>
            <person name="Morishita T."/>
            <person name="Miura S."/>
            <person name="Nakayama A."/>
            <person name="Nishizaka S."/>
            <person name="Nomoto H."/>
            <person name="Ohta F."/>
            <person name="Oishi K."/>
            <person name="Rigoutsos I."/>
            <person name="Sano M."/>
            <person name="Sasaki A."/>
            <person name="Sasakura Y."/>
            <person name="Shoguchi E."/>
            <person name="Shin-i T."/>
            <person name="Spagnuolo A."/>
            <person name="Stainier D."/>
            <person name="Suzuki M.M."/>
            <person name="Tassy O."/>
            <person name="Takatori N."/>
            <person name="Tokuoka M."/>
            <person name="Yagi K."/>
            <person name="Yoshizaki F."/>
            <person name="Wada S."/>
            <person name="Zhang C."/>
            <person name="Hyatt P.D."/>
            <person name="Larimer F."/>
            <person name="Detter C."/>
            <person name="Doggett N."/>
            <person name="Glavina T."/>
            <person name="Hawkins T."/>
            <person name="Richardson P."/>
            <person name="Lucas S."/>
            <person name="Kohara Y."/>
            <person name="Levine M."/>
            <person name="Satoh N."/>
            <person name="Rokhsar D.S."/>
        </authorList>
    </citation>
    <scope>NUCLEOTIDE SEQUENCE [LARGE SCALE GENOMIC DNA]</scope>
</reference>
<protein>
    <submittedName>
        <fullName evidence="1">Uncharacterized protein</fullName>
    </submittedName>
</protein>
<organism evidence="1 2">
    <name type="scientific">Ciona intestinalis</name>
    <name type="common">Transparent sea squirt</name>
    <name type="synonym">Ascidia intestinalis</name>
    <dbReference type="NCBI Taxonomy" id="7719"/>
    <lineage>
        <taxon>Eukaryota</taxon>
        <taxon>Metazoa</taxon>
        <taxon>Chordata</taxon>
        <taxon>Tunicata</taxon>
        <taxon>Ascidiacea</taxon>
        <taxon>Phlebobranchia</taxon>
        <taxon>Cionidae</taxon>
        <taxon>Ciona</taxon>
    </lineage>
</organism>
<dbReference type="AlphaFoldDB" id="H2XKJ5"/>
<dbReference type="EMBL" id="EAAA01002978">
    <property type="status" value="NOT_ANNOTATED_CDS"/>
    <property type="molecule type" value="Genomic_DNA"/>
</dbReference>
<reference evidence="1" key="2">
    <citation type="journal article" date="2008" name="Genome Biol.">
        <title>Improved genome assembly and evidence-based global gene model set for the chordate Ciona intestinalis: new insight into intron and operon populations.</title>
        <authorList>
            <person name="Satou Y."/>
            <person name="Mineta K."/>
            <person name="Ogasawara M."/>
            <person name="Sasakura Y."/>
            <person name="Shoguchi E."/>
            <person name="Ueno K."/>
            <person name="Yamada L."/>
            <person name="Matsumoto J."/>
            <person name="Wasserscheid J."/>
            <person name="Dewar K."/>
            <person name="Wiley G.B."/>
            <person name="Macmil S.L."/>
            <person name="Roe B.A."/>
            <person name="Zeller R.W."/>
            <person name="Hastings K.E."/>
            <person name="Lemaire P."/>
            <person name="Lindquist E."/>
            <person name="Endo T."/>
            <person name="Hotta K."/>
            <person name="Inaba K."/>
        </authorList>
    </citation>
    <scope>NUCLEOTIDE SEQUENCE [LARGE SCALE GENOMIC DNA]</scope>
    <source>
        <strain evidence="1">wild type</strain>
    </source>
</reference>
<dbReference type="Proteomes" id="UP000008144">
    <property type="component" value="Chromosome 9"/>
</dbReference>
<dbReference type="InParanoid" id="H2XKJ5"/>
<keyword evidence="2" id="KW-1185">Reference proteome</keyword>
<evidence type="ECO:0000313" key="1">
    <source>
        <dbReference type="Ensembl" id="ENSCINP00000030177.1"/>
    </source>
</evidence>
<name>H2XKJ5_CIOIN</name>
<dbReference type="Ensembl" id="ENSCINT00000036545.1">
    <property type="protein sequence ID" value="ENSCINP00000030177.1"/>
    <property type="gene ID" value="ENSCING00000020283.1"/>
</dbReference>
<sequence length="64" mass="7397">PSRNEPTISESCRTTCISFLRRFASAVSHLSVEPAWKPEGIYKILNGWIFKLYFILACPEYDSR</sequence>
<dbReference type="HOGENOM" id="CLU_2873419_0_0_1"/>
<evidence type="ECO:0000313" key="2">
    <source>
        <dbReference type="Proteomes" id="UP000008144"/>
    </source>
</evidence>
<proteinExistence type="predicted"/>